<reference evidence="5 6" key="1">
    <citation type="journal article" date="2022" name="Nat. Plants">
        <title>Genomes of leafy and leafless Platanthera orchids illuminate the evolution of mycoheterotrophy.</title>
        <authorList>
            <person name="Li M.H."/>
            <person name="Liu K.W."/>
            <person name="Li Z."/>
            <person name="Lu H.C."/>
            <person name="Ye Q.L."/>
            <person name="Zhang D."/>
            <person name="Wang J.Y."/>
            <person name="Li Y.F."/>
            <person name="Zhong Z.M."/>
            <person name="Liu X."/>
            <person name="Yu X."/>
            <person name="Liu D.K."/>
            <person name="Tu X.D."/>
            <person name="Liu B."/>
            <person name="Hao Y."/>
            <person name="Liao X.Y."/>
            <person name="Jiang Y.T."/>
            <person name="Sun W.H."/>
            <person name="Chen J."/>
            <person name="Chen Y.Q."/>
            <person name="Ai Y."/>
            <person name="Zhai J.W."/>
            <person name="Wu S.S."/>
            <person name="Zhou Z."/>
            <person name="Hsiao Y.Y."/>
            <person name="Wu W.L."/>
            <person name="Chen Y.Y."/>
            <person name="Lin Y.F."/>
            <person name="Hsu J.L."/>
            <person name="Li C.Y."/>
            <person name="Wang Z.W."/>
            <person name="Zhao X."/>
            <person name="Zhong W.Y."/>
            <person name="Ma X.K."/>
            <person name="Ma L."/>
            <person name="Huang J."/>
            <person name="Chen G.Z."/>
            <person name="Huang M.Z."/>
            <person name="Huang L."/>
            <person name="Peng D.H."/>
            <person name="Luo Y.B."/>
            <person name="Zou S.Q."/>
            <person name="Chen S.P."/>
            <person name="Lan S."/>
            <person name="Tsai W.C."/>
            <person name="Van de Peer Y."/>
            <person name="Liu Z.J."/>
        </authorList>
    </citation>
    <scope>NUCLEOTIDE SEQUENCE [LARGE SCALE GENOMIC DNA]</scope>
    <source>
        <strain evidence="5">Lor287</strain>
    </source>
</reference>
<evidence type="ECO:0000313" key="5">
    <source>
        <dbReference type="EMBL" id="KAK8918833.1"/>
    </source>
</evidence>
<dbReference type="PANTHER" id="PTHR48049">
    <property type="entry name" value="GLYCOSYLTRANSFERASE"/>
    <property type="match status" value="1"/>
</dbReference>
<keyword evidence="3" id="KW-0808">Transferase</keyword>
<dbReference type="CDD" id="cd03784">
    <property type="entry name" value="GT1_Gtf-like"/>
    <property type="match status" value="1"/>
</dbReference>
<feature type="signal peptide" evidence="4">
    <location>
        <begin position="1"/>
        <end position="30"/>
    </location>
</feature>
<sequence>MGERRYHILMVPWLAFGHLLPFLQLAKSLAGNGHRISFLTTPRNIARLNPSVPDPLSHLIDFIEFRLPRVKHLPENAEATIDLPSDELRPYLRKAFDSMEHKLLDLIRDRETSPSADIIIYDYAACWVPPIAAKFGVPCAFFGLHNAAAFAFFGPPSSLMGAEGARTKAEDFTVKPAWIPFPSSMAYRSFEARDLFNPGVLPDASGISESHRFGKSIQGCQIALIRSCNELESEWLQLLETLYAKPIVPVGLLPPADSIKNESIPAIDRWLDQQSPGSVVYAAFGSEAKLTAAQMEEISAGLELSEMPFLWAVNNSAGSSVPAGLVERIEGYGRGRIVVGWVPQARILAHRSVGGFLTHGGWGSIVEGLTLGRVMVVLPLMFDQGLNARNLVEKGIGVEVRRREDDGGFTGEGIAESLRLAMVEEEGEVFRTKAREYGNVLGDEDLHNACVKQLISTLRIMLG</sequence>
<keyword evidence="2" id="KW-0328">Glycosyltransferase</keyword>
<dbReference type="Proteomes" id="UP001418222">
    <property type="component" value="Unassembled WGS sequence"/>
</dbReference>
<comment type="caution">
    <text evidence="5">The sequence shown here is derived from an EMBL/GenBank/DDBJ whole genome shotgun (WGS) entry which is preliminary data.</text>
</comment>
<dbReference type="PANTHER" id="PTHR48049:SF80">
    <property type="entry name" value="GLYCOSYLTRANSFERASE"/>
    <property type="match status" value="1"/>
</dbReference>
<proteinExistence type="inferred from homology"/>
<name>A0AAP0AXU4_9ASPA</name>
<organism evidence="5 6">
    <name type="scientific">Platanthera zijinensis</name>
    <dbReference type="NCBI Taxonomy" id="2320716"/>
    <lineage>
        <taxon>Eukaryota</taxon>
        <taxon>Viridiplantae</taxon>
        <taxon>Streptophyta</taxon>
        <taxon>Embryophyta</taxon>
        <taxon>Tracheophyta</taxon>
        <taxon>Spermatophyta</taxon>
        <taxon>Magnoliopsida</taxon>
        <taxon>Liliopsida</taxon>
        <taxon>Asparagales</taxon>
        <taxon>Orchidaceae</taxon>
        <taxon>Orchidoideae</taxon>
        <taxon>Orchideae</taxon>
        <taxon>Orchidinae</taxon>
        <taxon>Platanthera</taxon>
    </lineage>
</organism>
<dbReference type="GO" id="GO:0035251">
    <property type="term" value="F:UDP-glucosyltransferase activity"/>
    <property type="evidence" value="ECO:0007669"/>
    <property type="project" value="InterPro"/>
</dbReference>
<evidence type="ECO:0000256" key="4">
    <source>
        <dbReference type="SAM" id="SignalP"/>
    </source>
</evidence>
<dbReference type="EMBL" id="JBBWWQ010000019">
    <property type="protein sequence ID" value="KAK8918833.1"/>
    <property type="molecule type" value="Genomic_DNA"/>
</dbReference>
<dbReference type="FunFam" id="3.40.50.2000:FF:000088">
    <property type="entry name" value="Glycosyltransferase"/>
    <property type="match status" value="1"/>
</dbReference>
<dbReference type="InterPro" id="IPR002213">
    <property type="entry name" value="UDP_glucos_trans"/>
</dbReference>
<keyword evidence="4" id="KW-0732">Signal</keyword>
<keyword evidence="6" id="KW-1185">Reference proteome</keyword>
<evidence type="ECO:0000256" key="1">
    <source>
        <dbReference type="ARBA" id="ARBA00009995"/>
    </source>
</evidence>
<dbReference type="FunFam" id="3.40.50.2000:FF:000037">
    <property type="entry name" value="Glycosyltransferase"/>
    <property type="match status" value="1"/>
</dbReference>
<dbReference type="AlphaFoldDB" id="A0AAP0AXU4"/>
<dbReference type="Pfam" id="PF00201">
    <property type="entry name" value="UDPGT"/>
    <property type="match status" value="1"/>
</dbReference>
<dbReference type="InterPro" id="IPR050481">
    <property type="entry name" value="UDP-glycosyltransf_plant"/>
</dbReference>
<protein>
    <submittedName>
        <fullName evidence="5">UDP-rhamnose:rhamnosyltransferase 1</fullName>
    </submittedName>
</protein>
<gene>
    <name evidence="5" type="primary">GT4</name>
    <name evidence="5" type="ORF">KSP39_PZI021298</name>
</gene>
<feature type="chain" id="PRO_5042827032" evidence="4">
    <location>
        <begin position="31"/>
        <end position="463"/>
    </location>
</feature>
<evidence type="ECO:0000256" key="3">
    <source>
        <dbReference type="ARBA" id="ARBA00022679"/>
    </source>
</evidence>
<comment type="similarity">
    <text evidence="1">Belongs to the UDP-glycosyltransferase family.</text>
</comment>
<dbReference type="Gene3D" id="3.40.50.2000">
    <property type="entry name" value="Glycogen Phosphorylase B"/>
    <property type="match status" value="2"/>
</dbReference>
<accession>A0AAP0AXU4</accession>
<evidence type="ECO:0000256" key="2">
    <source>
        <dbReference type="ARBA" id="ARBA00022676"/>
    </source>
</evidence>
<dbReference type="SUPFAM" id="SSF53756">
    <property type="entry name" value="UDP-Glycosyltransferase/glycogen phosphorylase"/>
    <property type="match status" value="1"/>
</dbReference>
<evidence type="ECO:0000313" key="6">
    <source>
        <dbReference type="Proteomes" id="UP001418222"/>
    </source>
</evidence>